<dbReference type="EMBL" id="JBHRTI010000004">
    <property type="protein sequence ID" value="MFC3147919.1"/>
    <property type="molecule type" value="Genomic_DNA"/>
</dbReference>
<dbReference type="Pfam" id="PF01075">
    <property type="entry name" value="Glyco_transf_9"/>
    <property type="match status" value="1"/>
</dbReference>
<dbReference type="Gene3D" id="3.40.50.2000">
    <property type="entry name" value="Glycogen Phosphorylase B"/>
    <property type="match status" value="2"/>
</dbReference>
<accession>A0ABV7H1Y2</accession>
<dbReference type="PANTHER" id="PTHR30160">
    <property type="entry name" value="TETRAACYLDISACCHARIDE 4'-KINASE-RELATED"/>
    <property type="match status" value="1"/>
</dbReference>
<name>A0ABV7H1Y2_9BURK</name>
<gene>
    <name evidence="3" type="ORF">ACFOEN_09715</name>
</gene>
<reference evidence="4" key="1">
    <citation type="journal article" date="2019" name="Int. J. Syst. Evol. Microbiol.">
        <title>The Global Catalogue of Microorganisms (GCM) 10K type strain sequencing project: providing services to taxonomists for standard genome sequencing and annotation.</title>
        <authorList>
            <consortium name="The Broad Institute Genomics Platform"/>
            <consortium name="The Broad Institute Genome Sequencing Center for Infectious Disease"/>
            <person name="Wu L."/>
            <person name="Ma J."/>
        </authorList>
    </citation>
    <scope>NUCLEOTIDE SEQUENCE [LARGE SCALE GENOMIC DNA]</scope>
    <source>
        <strain evidence="4">KCTC 52168</strain>
    </source>
</reference>
<dbReference type="CDD" id="cd03789">
    <property type="entry name" value="GT9_LPS_heptosyltransferase"/>
    <property type="match status" value="1"/>
</dbReference>
<organism evidence="3 4">
    <name type="scientific">Piscinibacterium candidicorallinum</name>
    <dbReference type="NCBI Taxonomy" id="1793872"/>
    <lineage>
        <taxon>Bacteria</taxon>
        <taxon>Pseudomonadati</taxon>
        <taxon>Pseudomonadota</taxon>
        <taxon>Betaproteobacteria</taxon>
        <taxon>Burkholderiales</taxon>
        <taxon>Piscinibacterium</taxon>
    </lineage>
</organism>
<dbReference type="PANTHER" id="PTHR30160:SF1">
    <property type="entry name" value="LIPOPOLYSACCHARIDE 1,2-N-ACETYLGLUCOSAMINETRANSFERASE-RELATED"/>
    <property type="match status" value="1"/>
</dbReference>
<proteinExistence type="predicted"/>
<evidence type="ECO:0000313" key="3">
    <source>
        <dbReference type="EMBL" id="MFC3147919.1"/>
    </source>
</evidence>
<dbReference type="InterPro" id="IPR002201">
    <property type="entry name" value="Glyco_trans_9"/>
</dbReference>
<sequence length="319" mass="34022">MRIRNWIGDVVLGLPALTALEDEGYDLILVGKRWAGDLLAGYGWPVHAKPGKLGDTVALYRRLRAECRALDPGFDSRVNAVTLATSFSSAMEFRLAGLKGLGYATEARSFLLKRTLPIVHGGHALVSYYELTQALCTRKAPPPGEIAFKLAQRHRDEAAALLAAAGITQPYVLICPFAGGTFEKLDKRWPAFADYTRELAAWCAAQGMQLIIVPGPGEDTVAREEYSAATQILKAGMGAYNGLLERAALVVSNDTGPGHIAAALARPTLSVLGPTKPEQWGVWGGAAKIRRGGSAGALWPSVDEVMQDTLTLLGQTAAA</sequence>
<evidence type="ECO:0000313" key="4">
    <source>
        <dbReference type="Proteomes" id="UP001595556"/>
    </source>
</evidence>
<dbReference type="SUPFAM" id="SSF53756">
    <property type="entry name" value="UDP-Glycosyltransferase/glycogen phosphorylase"/>
    <property type="match status" value="1"/>
</dbReference>
<keyword evidence="2" id="KW-0808">Transferase</keyword>
<dbReference type="Proteomes" id="UP001595556">
    <property type="component" value="Unassembled WGS sequence"/>
</dbReference>
<protein>
    <submittedName>
        <fullName evidence="3">Glycosyltransferase family 9 protein</fullName>
    </submittedName>
</protein>
<keyword evidence="1" id="KW-0328">Glycosyltransferase</keyword>
<dbReference type="RefSeq" id="WP_377303401.1">
    <property type="nucleotide sequence ID" value="NZ_CP180191.1"/>
</dbReference>
<evidence type="ECO:0000256" key="2">
    <source>
        <dbReference type="ARBA" id="ARBA00022679"/>
    </source>
</evidence>
<dbReference type="InterPro" id="IPR051199">
    <property type="entry name" value="LPS_LOS_Heptosyltrfase"/>
</dbReference>
<evidence type="ECO:0000256" key="1">
    <source>
        <dbReference type="ARBA" id="ARBA00022676"/>
    </source>
</evidence>
<comment type="caution">
    <text evidence="3">The sequence shown here is derived from an EMBL/GenBank/DDBJ whole genome shotgun (WGS) entry which is preliminary data.</text>
</comment>
<keyword evidence="4" id="KW-1185">Reference proteome</keyword>